<dbReference type="EC" id="3.4.19.12" evidence="8"/>
<evidence type="ECO:0000256" key="9">
    <source>
        <dbReference type="SAM" id="MobiDB-lite"/>
    </source>
</evidence>
<dbReference type="PROSITE" id="PS52048">
    <property type="entry name" value="UCH_DOMAIN"/>
    <property type="match status" value="1"/>
</dbReference>
<dbReference type="GO" id="GO:0016579">
    <property type="term" value="P:protein deubiquitination"/>
    <property type="evidence" value="ECO:0007669"/>
    <property type="project" value="TreeGrafter"/>
</dbReference>
<reference evidence="11 12" key="1">
    <citation type="submission" date="2018-11" db="EMBL/GenBank/DDBJ databases">
        <title>Genome sequence of Apiotrichum porosum DSM 27194.</title>
        <authorList>
            <person name="Aliyu H."/>
            <person name="Gorte O."/>
            <person name="Ochsenreither K."/>
        </authorList>
    </citation>
    <scope>NUCLEOTIDE SEQUENCE [LARGE SCALE GENOMIC DNA]</scope>
    <source>
        <strain evidence="11 12">DSM 27194</strain>
    </source>
</reference>
<dbReference type="STRING" id="105984.A0A427XNR1"/>
<feature type="compositionally biased region" description="Low complexity" evidence="9">
    <location>
        <begin position="103"/>
        <end position="122"/>
    </location>
</feature>
<keyword evidence="5 7" id="KW-0378">Hydrolase</keyword>
<dbReference type="OrthoDB" id="427186at2759"/>
<keyword evidence="12" id="KW-1185">Reference proteome</keyword>
<dbReference type="PANTHER" id="PTHR10589:SF17">
    <property type="entry name" value="UBIQUITIN CARBOXYL-TERMINAL HYDROLASE"/>
    <property type="match status" value="1"/>
</dbReference>
<dbReference type="EMBL" id="RSCE01000008">
    <property type="protein sequence ID" value="RSH80357.1"/>
    <property type="molecule type" value="Genomic_DNA"/>
</dbReference>
<dbReference type="Gene3D" id="3.40.532.10">
    <property type="entry name" value="Peptidase C12, ubiquitin carboxyl-terminal hydrolase"/>
    <property type="match status" value="2"/>
</dbReference>
<feature type="region of interest" description="Disordered" evidence="9">
    <location>
        <begin position="99"/>
        <end position="125"/>
    </location>
</feature>
<gene>
    <name evidence="11" type="primary">YUH1_2</name>
    <name evidence="11" type="ORF">EHS24_008933</name>
</gene>
<feature type="site" description="Transition state stabilizer" evidence="7">
    <location>
        <position position="164"/>
    </location>
</feature>
<dbReference type="Pfam" id="PF01088">
    <property type="entry name" value="Peptidase_C12"/>
    <property type="match status" value="2"/>
</dbReference>
<dbReference type="SUPFAM" id="SSF54001">
    <property type="entry name" value="Cysteine proteinases"/>
    <property type="match status" value="2"/>
</dbReference>
<dbReference type="GO" id="GO:0006511">
    <property type="term" value="P:ubiquitin-dependent protein catabolic process"/>
    <property type="evidence" value="ECO:0007669"/>
    <property type="project" value="UniProtKB-UniRule"/>
</dbReference>
<dbReference type="PANTHER" id="PTHR10589">
    <property type="entry name" value="UBIQUITIN CARBOXYL-TERMINAL HYDROLASE"/>
    <property type="match status" value="1"/>
</dbReference>
<dbReference type="GO" id="GO:0005737">
    <property type="term" value="C:cytoplasm"/>
    <property type="evidence" value="ECO:0007669"/>
    <property type="project" value="TreeGrafter"/>
</dbReference>
<dbReference type="InterPro" id="IPR001578">
    <property type="entry name" value="Peptidase_C12_UCH"/>
</dbReference>
<evidence type="ECO:0000256" key="3">
    <source>
        <dbReference type="ARBA" id="ARBA00022670"/>
    </source>
</evidence>
<evidence type="ECO:0000256" key="1">
    <source>
        <dbReference type="ARBA" id="ARBA00000707"/>
    </source>
</evidence>
<evidence type="ECO:0000256" key="6">
    <source>
        <dbReference type="ARBA" id="ARBA00022807"/>
    </source>
</evidence>
<evidence type="ECO:0000256" key="5">
    <source>
        <dbReference type="ARBA" id="ARBA00022801"/>
    </source>
</evidence>
<evidence type="ECO:0000256" key="2">
    <source>
        <dbReference type="ARBA" id="ARBA00009326"/>
    </source>
</evidence>
<dbReference type="RefSeq" id="XP_028475304.1">
    <property type="nucleotide sequence ID" value="XM_028624232.1"/>
</dbReference>
<comment type="caution">
    <text evidence="11">The sequence shown here is derived from an EMBL/GenBank/DDBJ whole genome shotgun (WGS) entry which is preliminary data.</text>
</comment>
<evidence type="ECO:0000256" key="8">
    <source>
        <dbReference type="RuleBase" id="RU361215"/>
    </source>
</evidence>
<comment type="similarity">
    <text evidence="2 7 8">Belongs to the peptidase C12 family.</text>
</comment>
<feature type="active site" description="Proton donor" evidence="7">
    <location>
        <position position="239"/>
    </location>
</feature>
<organism evidence="11 12">
    <name type="scientific">Apiotrichum porosum</name>
    <dbReference type="NCBI Taxonomy" id="105984"/>
    <lineage>
        <taxon>Eukaryota</taxon>
        <taxon>Fungi</taxon>
        <taxon>Dikarya</taxon>
        <taxon>Basidiomycota</taxon>
        <taxon>Agaricomycotina</taxon>
        <taxon>Tremellomycetes</taxon>
        <taxon>Trichosporonales</taxon>
        <taxon>Trichosporonaceae</taxon>
        <taxon>Apiotrichum</taxon>
    </lineage>
</organism>
<comment type="catalytic activity">
    <reaction evidence="1 7 8">
        <text>Thiol-dependent hydrolysis of ester, thioester, amide, peptide and isopeptide bonds formed by the C-terminal Gly of ubiquitin (a 76-residue protein attached to proteins as an intracellular targeting signal).</text>
        <dbReference type="EC" id="3.4.19.12"/>
    </reaction>
</comment>
<feature type="domain" description="UCH catalytic" evidence="10">
    <location>
        <begin position="10"/>
        <end position="300"/>
    </location>
</feature>
<evidence type="ECO:0000259" key="10">
    <source>
        <dbReference type="PROSITE" id="PS52048"/>
    </source>
</evidence>
<dbReference type="Proteomes" id="UP000279236">
    <property type="component" value="Unassembled WGS sequence"/>
</dbReference>
<evidence type="ECO:0000313" key="12">
    <source>
        <dbReference type="Proteomes" id="UP000279236"/>
    </source>
</evidence>
<dbReference type="GeneID" id="39593476"/>
<evidence type="ECO:0000313" key="11">
    <source>
        <dbReference type="EMBL" id="RSH80357.1"/>
    </source>
</evidence>
<feature type="active site" description="Nucleophile" evidence="7">
    <location>
        <position position="171"/>
    </location>
</feature>
<dbReference type="InterPro" id="IPR036959">
    <property type="entry name" value="Peptidase_C12_UCH_sf"/>
</dbReference>
<name>A0A427XNR1_9TREE</name>
<protein>
    <recommendedName>
        <fullName evidence="8">Ubiquitin carboxyl-terminal hydrolase</fullName>
        <ecNumber evidence="8">3.4.19.12</ecNumber>
    </recommendedName>
</protein>
<dbReference type="InterPro" id="IPR038765">
    <property type="entry name" value="Papain-like_cys_pep_sf"/>
</dbReference>
<dbReference type="PRINTS" id="PR00707">
    <property type="entry name" value="UBCTHYDRLASE"/>
</dbReference>
<accession>A0A427XNR1</accession>
<evidence type="ECO:0000256" key="4">
    <source>
        <dbReference type="ARBA" id="ARBA00022786"/>
    </source>
</evidence>
<keyword evidence="6 7" id="KW-0788">Thiol protease</keyword>
<dbReference type="GO" id="GO:0004843">
    <property type="term" value="F:cysteine-type deubiquitinase activity"/>
    <property type="evidence" value="ECO:0007669"/>
    <property type="project" value="UniProtKB-UniRule"/>
</dbReference>
<dbReference type="AlphaFoldDB" id="A0A427XNR1"/>
<feature type="site" description="Important for enzyme activity" evidence="7">
    <location>
        <position position="254"/>
    </location>
</feature>
<proteinExistence type="inferred from homology"/>
<keyword evidence="4 7" id="KW-0833">Ubl conjugation pathway</keyword>
<evidence type="ECO:0000256" key="7">
    <source>
        <dbReference type="PROSITE-ProRule" id="PRU01393"/>
    </source>
</evidence>
<keyword evidence="3 7" id="KW-0645">Protease</keyword>
<sequence length="300" mass="31224">MDRDPANPAVWFPLEANPVVLTTLAQKWGLAPHIHFEDVLGLDPETLSLVTRPVHAVVALFPDTPGIVAARTDEGPGEADAAAAAHVAVVVPPAVTPIPPSPLSQTSSSPPLPSHVSHPSPLRGAEDTLTADVGLASSSAAPVQSAGAGSSSSSAPRVPLWIPQVNVGHACGTFAVVHALAATGLAPGLDEFVAQCRALPPSKRTDLFRSSSLIHDAHNSVVAAGQSTPRPEDWDDCDHFIVFVPYDGTLWELDGVAPRQGPFNRGVCEDVLADTARVIRDKYLPVAGESIHFALLALVG</sequence>